<dbReference type="GO" id="GO:0070967">
    <property type="term" value="F:coenzyme F420 binding"/>
    <property type="evidence" value="ECO:0007669"/>
    <property type="project" value="TreeGrafter"/>
</dbReference>
<dbReference type="GO" id="GO:0005829">
    <property type="term" value="C:cytosol"/>
    <property type="evidence" value="ECO:0007669"/>
    <property type="project" value="TreeGrafter"/>
</dbReference>
<comment type="caution">
    <text evidence="3">The sequence shown here is derived from an EMBL/GenBank/DDBJ whole genome shotgun (WGS) entry which is preliminary data.</text>
</comment>
<dbReference type="PANTHER" id="PTHR35176">
    <property type="entry name" value="HEME OXYGENASE HI_0854-RELATED"/>
    <property type="match status" value="1"/>
</dbReference>
<dbReference type="AlphaFoldDB" id="A0A7W3T332"/>
<gene>
    <name evidence="3" type="ORF">FOE67_11095</name>
</gene>
<accession>A0A7W3T332</accession>
<keyword evidence="1" id="KW-0560">Oxidoreductase</keyword>
<name>A0A7W3T332_9ACTN</name>
<dbReference type="Gene3D" id="2.30.110.10">
    <property type="entry name" value="Electron Transport, Fmn-binding Protein, Chain A"/>
    <property type="match status" value="1"/>
</dbReference>
<organism evidence="3 4">
    <name type="scientific">Streptomyces calidiresistens</name>
    <dbReference type="NCBI Taxonomy" id="1485586"/>
    <lineage>
        <taxon>Bacteria</taxon>
        <taxon>Bacillati</taxon>
        <taxon>Actinomycetota</taxon>
        <taxon>Actinomycetes</taxon>
        <taxon>Kitasatosporales</taxon>
        <taxon>Streptomycetaceae</taxon>
        <taxon>Streptomyces</taxon>
    </lineage>
</organism>
<keyword evidence="4" id="KW-1185">Reference proteome</keyword>
<evidence type="ECO:0000256" key="1">
    <source>
        <dbReference type="ARBA" id="ARBA00023002"/>
    </source>
</evidence>
<dbReference type="Proteomes" id="UP000530234">
    <property type="component" value="Unassembled WGS sequence"/>
</dbReference>
<dbReference type="Pfam" id="PF01243">
    <property type="entry name" value="PNPOx_N"/>
    <property type="match status" value="1"/>
</dbReference>
<reference evidence="4" key="1">
    <citation type="submission" date="2019-10" db="EMBL/GenBank/DDBJ databases">
        <title>Streptomyces sp. nov., a novel actinobacterium isolated from alkaline environment.</title>
        <authorList>
            <person name="Golinska P."/>
        </authorList>
    </citation>
    <scope>NUCLEOTIDE SEQUENCE [LARGE SCALE GENOMIC DNA]</scope>
    <source>
        <strain evidence="4">DSM 42108</strain>
    </source>
</reference>
<dbReference type="InterPro" id="IPR012349">
    <property type="entry name" value="Split_barrel_FMN-bd"/>
</dbReference>
<dbReference type="EMBL" id="VKHS01000209">
    <property type="protein sequence ID" value="MBB0230050.1"/>
    <property type="molecule type" value="Genomic_DNA"/>
</dbReference>
<dbReference type="RefSeq" id="WP_182663139.1">
    <property type="nucleotide sequence ID" value="NZ_VKHS01000209.1"/>
</dbReference>
<feature type="non-terminal residue" evidence="3">
    <location>
        <position position="1"/>
    </location>
</feature>
<sequence length="130" mass="14992">HPDPESDLPERLARERNVWLCCVRADGSPHVTPVWFVFLRERWWIGVHAGSVKARLVTRSPRVSLALENGERPVVAEGGVRVHREDFPPDVVAAFTAKYDWDPRVPHERGERTLLLEVGVRRWLMRGEAR</sequence>
<dbReference type="PANTHER" id="PTHR35176:SF6">
    <property type="entry name" value="HEME OXYGENASE HI_0854-RELATED"/>
    <property type="match status" value="1"/>
</dbReference>
<dbReference type="SUPFAM" id="SSF50475">
    <property type="entry name" value="FMN-binding split barrel"/>
    <property type="match status" value="1"/>
</dbReference>
<dbReference type="InterPro" id="IPR011576">
    <property type="entry name" value="Pyridox_Oxase_N"/>
</dbReference>
<dbReference type="InterPro" id="IPR052019">
    <property type="entry name" value="F420H2_bilvrd_red/Heme_oxyg"/>
</dbReference>
<evidence type="ECO:0000313" key="4">
    <source>
        <dbReference type="Proteomes" id="UP000530234"/>
    </source>
</evidence>
<proteinExistence type="predicted"/>
<feature type="domain" description="Pyridoxamine 5'-phosphate oxidase N-terminal" evidence="2">
    <location>
        <begin position="10"/>
        <end position="111"/>
    </location>
</feature>
<evidence type="ECO:0000259" key="2">
    <source>
        <dbReference type="Pfam" id="PF01243"/>
    </source>
</evidence>
<evidence type="ECO:0000313" key="3">
    <source>
        <dbReference type="EMBL" id="MBB0230050.1"/>
    </source>
</evidence>
<dbReference type="GO" id="GO:0016627">
    <property type="term" value="F:oxidoreductase activity, acting on the CH-CH group of donors"/>
    <property type="evidence" value="ECO:0007669"/>
    <property type="project" value="TreeGrafter"/>
</dbReference>
<protein>
    <submittedName>
        <fullName evidence="3">Pyridoxamine 5'-phosphate oxidase</fullName>
    </submittedName>
</protein>